<sequence>MYAGWVPLEDEPIAAERASITAEKMWDIYISKRRPVLFDGLLDDPAWHGDRWTDTLYLERHAGDAVVRVEPIHPEQECFGTATPRTTINFKAYLDVLKEEECAGRYYLTTQYESEDAAEEVDEDCGPVLETVLPSPTHALKNDFPLQPRIVGNLALQQCNLWLGNGREERSSGLHHDFHDNLYVLLEGRKRFVLFPPSAHPFLHIRGDIARVHKNGLLVYDDADRIRADGLHVLDAAHWRLAACARALHANPKKRARLEGECDYQAAKDAYHALRRRYEDESEDELSNTEDSSDSSEHGSPLASGSSDSSEHEFPTTDDALALDEHNGEKVLDALDATLNEPSSFSLIKPHVLHHHFSIPSSSAPSPKDITPLPNCPRPLVVELKAGQMLYLPASWFHEVTSAATDKDRHMAFNYWMHPPDGDSFAQPYKDAKVWDEVRTKVAEAAMYTGR</sequence>
<evidence type="ECO:0000313" key="3">
    <source>
        <dbReference type="EMBL" id="PKI84213.1"/>
    </source>
</evidence>
<evidence type="ECO:0000313" key="4">
    <source>
        <dbReference type="Proteomes" id="UP000232875"/>
    </source>
</evidence>
<dbReference type="SUPFAM" id="SSF51197">
    <property type="entry name" value="Clavaminate synthase-like"/>
    <property type="match status" value="1"/>
</dbReference>
<dbReference type="Gene3D" id="2.60.120.10">
    <property type="entry name" value="Jelly Rolls"/>
    <property type="match status" value="2"/>
</dbReference>
<name>A0A2N1JCF0_9BASI</name>
<dbReference type="AlphaFoldDB" id="A0A2N1JCF0"/>
<dbReference type="EMBL" id="KZ454989">
    <property type="protein sequence ID" value="PKI84213.1"/>
    <property type="molecule type" value="Genomic_DNA"/>
</dbReference>
<organism evidence="3 4">
    <name type="scientific">Malassezia vespertilionis</name>
    <dbReference type="NCBI Taxonomy" id="2020962"/>
    <lineage>
        <taxon>Eukaryota</taxon>
        <taxon>Fungi</taxon>
        <taxon>Dikarya</taxon>
        <taxon>Basidiomycota</taxon>
        <taxon>Ustilaginomycotina</taxon>
        <taxon>Malasseziomycetes</taxon>
        <taxon>Malasseziales</taxon>
        <taxon>Malasseziaceae</taxon>
        <taxon>Malassezia</taxon>
    </lineage>
</organism>
<dbReference type="InterPro" id="IPR003347">
    <property type="entry name" value="JmjC_dom"/>
</dbReference>
<dbReference type="Pfam" id="PF13621">
    <property type="entry name" value="Cupin_8"/>
    <property type="match status" value="1"/>
</dbReference>
<evidence type="ECO:0000256" key="1">
    <source>
        <dbReference type="SAM" id="MobiDB-lite"/>
    </source>
</evidence>
<dbReference type="STRING" id="2020962.A0A2N1JCF0"/>
<dbReference type="PROSITE" id="PS51184">
    <property type="entry name" value="JMJC"/>
    <property type="match status" value="1"/>
</dbReference>
<proteinExistence type="predicted"/>
<feature type="compositionally biased region" description="Acidic residues" evidence="1">
    <location>
        <begin position="280"/>
        <end position="294"/>
    </location>
</feature>
<dbReference type="InterPro" id="IPR014710">
    <property type="entry name" value="RmlC-like_jellyroll"/>
</dbReference>
<dbReference type="PANTHER" id="PTHR12461">
    <property type="entry name" value="HYPOXIA-INDUCIBLE FACTOR 1 ALPHA INHIBITOR-RELATED"/>
    <property type="match status" value="1"/>
</dbReference>
<reference evidence="3 4" key="1">
    <citation type="submission" date="2017-10" db="EMBL/GenBank/DDBJ databases">
        <title>A novel species of cold-tolerant Malassezia isolated from bats.</title>
        <authorList>
            <person name="Lorch J.M."/>
            <person name="Palmer J.M."/>
            <person name="Vanderwolf K.J."/>
            <person name="Schmidt K.Z."/>
            <person name="Verant M.L."/>
            <person name="Weller T.J."/>
            <person name="Blehert D.S."/>
        </authorList>
    </citation>
    <scope>NUCLEOTIDE SEQUENCE [LARGE SCALE GENOMIC DNA]</scope>
    <source>
        <strain evidence="3 4">NWHC:44797-103</strain>
    </source>
</reference>
<dbReference type="OrthoDB" id="415358at2759"/>
<dbReference type="Proteomes" id="UP000232875">
    <property type="component" value="Unassembled WGS sequence"/>
</dbReference>
<keyword evidence="4" id="KW-1185">Reference proteome</keyword>
<dbReference type="InterPro" id="IPR041667">
    <property type="entry name" value="Cupin_8"/>
</dbReference>
<feature type="domain" description="JmjC" evidence="2">
    <location>
        <begin position="136"/>
        <end position="434"/>
    </location>
</feature>
<dbReference type="PANTHER" id="PTHR12461:SF100">
    <property type="entry name" value="JMJC DOMAIN-CONTAINING PROTEIN 4"/>
    <property type="match status" value="1"/>
</dbReference>
<accession>A0A2N1JCF0</accession>
<gene>
    <name evidence="3" type="ORF">MVES_001400</name>
</gene>
<evidence type="ECO:0000259" key="2">
    <source>
        <dbReference type="PROSITE" id="PS51184"/>
    </source>
</evidence>
<feature type="region of interest" description="Disordered" evidence="1">
    <location>
        <begin position="277"/>
        <end position="315"/>
    </location>
</feature>
<protein>
    <recommendedName>
        <fullName evidence="2">JmjC domain-containing protein</fullName>
    </recommendedName>
</protein>